<organism evidence="1 2">
    <name type="scientific">Erwinia phage pEa_SNUABM_16</name>
    <dbReference type="NCBI Taxonomy" id="2869544"/>
    <lineage>
        <taxon>Viruses</taxon>
        <taxon>Duplodnaviria</taxon>
        <taxon>Heunggongvirae</taxon>
        <taxon>Uroviricota</taxon>
        <taxon>Caudoviricetes</taxon>
        <taxon>Alexandravirus</taxon>
        <taxon>Alexandravirus SNUABM16</taxon>
    </lineage>
</organism>
<accession>A0AAE8XQN7</accession>
<name>A0AAE8XQN7_9CAUD</name>
<sequence length="115" mass="12900">MKRKVILIDTAEFHNQPISFPSIIDFDGIDTVVFVVKSNGEHGGIDYLGAYCATQMTVGYTKAPMAQTLNIDEYGVVPLEDDMKAKLLHTNQYVDEVPEQHQSIYSTKTEILFAE</sequence>
<evidence type="ECO:0000313" key="1">
    <source>
        <dbReference type="EMBL" id="UAW96402.1"/>
    </source>
</evidence>
<gene>
    <name evidence="1" type="ORF">pEaSNUABM16_00258</name>
</gene>
<evidence type="ECO:0000313" key="2">
    <source>
        <dbReference type="Proteomes" id="UP000827953"/>
    </source>
</evidence>
<keyword evidence="2" id="KW-1185">Reference proteome</keyword>
<dbReference type="EMBL" id="MZ443782">
    <property type="protein sequence ID" value="UAW96402.1"/>
    <property type="molecule type" value="Genomic_DNA"/>
</dbReference>
<protein>
    <submittedName>
        <fullName evidence="1">Uncharacterized protein</fullName>
    </submittedName>
</protein>
<proteinExistence type="predicted"/>
<reference evidence="1 2" key="1">
    <citation type="submission" date="2021-06" db="EMBL/GenBank/DDBJ databases">
        <title>Complete genome sequence of Erwinia phage pEa_SNUABM_16.</title>
        <authorList>
            <person name="Kim S.G."/>
            <person name="Park S.C."/>
        </authorList>
    </citation>
    <scope>NUCLEOTIDE SEQUENCE [LARGE SCALE GENOMIC DNA]</scope>
    <source>
        <strain evidence="2">pEa_SNUABM_16</strain>
    </source>
</reference>
<dbReference type="Proteomes" id="UP000827953">
    <property type="component" value="Segment"/>
</dbReference>